<evidence type="ECO:0000313" key="14">
    <source>
        <dbReference type="EMBL" id="KRK38436.1"/>
    </source>
</evidence>
<evidence type="ECO:0000256" key="9">
    <source>
        <dbReference type="ARBA" id="ARBA00076414"/>
    </source>
</evidence>
<evidence type="ECO:0000313" key="15">
    <source>
        <dbReference type="Proteomes" id="UP000050909"/>
    </source>
</evidence>
<dbReference type="PATRIC" id="fig|1423722.3.peg.123"/>
<dbReference type="Gene3D" id="3.90.20.20">
    <property type="match status" value="1"/>
</dbReference>
<comment type="similarity">
    <text evidence="2 10 12">Belongs to the GrpE family.</text>
</comment>
<feature type="compositionally biased region" description="Basic and acidic residues" evidence="13">
    <location>
        <begin position="48"/>
        <end position="62"/>
    </location>
</feature>
<dbReference type="GO" id="GO:0005737">
    <property type="term" value="C:cytoplasm"/>
    <property type="evidence" value="ECO:0007669"/>
    <property type="project" value="UniProtKB-SubCell"/>
</dbReference>
<gene>
    <name evidence="10" type="primary">grpE</name>
    <name evidence="14" type="ORF">FC62_GL000121</name>
</gene>
<dbReference type="HAMAP" id="MF_01151">
    <property type="entry name" value="GrpE"/>
    <property type="match status" value="1"/>
</dbReference>
<dbReference type="Proteomes" id="UP000050909">
    <property type="component" value="Unassembled WGS sequence"/>
</dbReference>
<evidence type="ECO:0000256" key="8">
    <source>
        <dbReference type="ARBA" id="ARBA00072274"/>
    </source>
</evidence>
<evidence type="ECO:0000256" key="11">
    <source>
        <dbReference type="RuleBase" id="RU000639"/>
    </source>
</evidence>
<dbReference type="FunFam" id="2.30.22.10:FF:000001">
    <property type="entry name" value="Protein GrpE"/>
    <property type="match status" value="1"/>
</dbReference>
<comment type="function">
    <text evidence="7 10 11">Participates actively in the response to hyperosmotic and heat shock by preventing the aggregation of stress-denatured proteins, in association with DnaK and GrpE. It is the nucleotide exchange factor for DnaK and may function as a thermosensor. Unfolded proteins bind initially to DnaJ; upon interaction with the DnaJ-bound protein, DnaK hydrolyzes its bound ATP, resulting in the formation of a stable complex. GrpE releases ADP from DnaK; ATP binding to DnaK triggers the release of the substrate protein, thus completing the reaction cycle. Several rounds of ATP-dependent interactions between DnaJ, DnaK and GrpE are required for fully efficient folding.</text>
</comment>
<dbReference type="PANTHER" id="PTHR21237:SF23">
    <property type="entry name" value="GRPE PROTEIN HOMOLOG, MITOCHONDRIAL"/>
    <property type="match status" value="1"/>
</dbReference>
<keyword evidence="5 10" id="KW-0346">Stress response</keyword>
<proteinExistence type="inferred from homology"/>
<dbReference type="Pfam" id="PF01025">
    <property type="entry name" value="GrpE"/>
    <property type="match status" value="1"/>
</dbReference>
<dbReference type="InterPro" id="IPR000740">
    <property type="entry name" value="GrpE"/>
</dbReference>
<feature type="region of interest" description="Disordered" evidence="13">
    <location>
        <begin position="1"/>
        <end position="62"/>
    </location>
</feature>
<evidence type="ECO:0000256" key="10">
    <source>
        <dbReference type="HAMAP-Rule" id="MF_01151"/>
    </source>
</evidence>
<dbReference type="AlphaFoldDB" id="A0A0R1H3R2"/>
<evidence type="ECO:0000256" key="2">
    <source>
        <dbReference type="ARBA" id="ARBA00009054"/>
    </source>
</evidence>
<evidence type="ECO:0000256" key="5">
    <source>
        <dbReference type="ARBA" id="ARBA00023016"/>
    </source>
</evidence>
<evidence type="ECO:0000256" key="1">
    <source>
        <dbReference type="ARBA" id="ARBA00004496"/>
    </source>
</evidence>
<dbReference type="PROSITE" id="PS01071">
    <property type="entry name" value="GRPE"/>
    <property type="match status" value="1"/>
</dbReference>
<sequence>MEHTKDEFPSEKDLDSTKTKTPTQAEQKPQGANNEDQLEQKPKKKSKKQESTEQDDRVASLTKEIESLKTELADFDDKLLRAQAEMQNMQSRQKKETASMLKYAGSDLAKKVLPAVDNLERALDIKVDDEASKQFKKGVQMTLDNLLAALTEEGVTEIADDSVKFDPSIHQAVQTVPKDADHEADQVVSILQKGYKFKDRVIRPAMVVVAQ</sequence>
<dbReference type="GO" id="GO:0051087">
    <property type="term" value="F:protein-folding chaperone binding"/>
    <property type="evidence" value="ECO:0007669"/>
    <property type="project" value="InterPro"/>
</dbReference>
<dbReference type="Gene3D" id="2.30.22.10">
    <property type="entry name" value="Head domain of nucleotide exchange factor GrpE"/>
    <property type="match status" value="1"/>
</dbReference>
<keyword evidence="6 10" id="KW-0143">Chaperone</keyword>
<dbReference type="NCBIfam" id="NF010759">
    <property type="entry name" value="PRK14162.1"/>
    <property type="match status" value="1"/>
</dbReference>
<comment type="caution">
    <text evidence="14">The sequence shown here is derived from an EMBL/GenBank/DDBJ whole genome shotgun (WGS) entry which is preliminary data.</text>
</comment>
<dbReference type="GO" id="GO:0006457">
    <property type="term" value="P:protein folding"/>
    <property type="evidence" value="ECO:0007669"/>
    <property type="project" value="InterPro"/>
</dbReference>
<dbReference type="RefSeq" id="WP_056946236.1">
    <property type="nucleotide sequence ID" value="NZ_AZCV01000001.1"/>
</dbReference>
<feature type="compositionally biased region" description="Basic and acidic residues" evidence="13">
    <location>
        <begin position="1"/>
        <end position="18"/>
    </location>
</feature>
<evidence type="ECO:0000256" key="13">
    <source>
        <dbReference type="SAM" id="MobiDB-lite"/>
    </source>
</evidence>
<accession>A0A0R1H3R2</accession>
<evidence type="ECO:0000256" key="4">
    <source>
        <dbReference type="ARBA" id="ARBA00022490"/>
    </source>
</evidence>
<dbReference type="SUPFAM" id="SSF51064">
    <property type="entry name" value="Head domain of nucleotide exchange factor GrpE"/>
    <property type="match status" value="1"/>
</dbReference>
<dbReference type="CDD" id="cd00446">
    <property type="entry name" value="GrpE"/>
    <property type="match status" value="1"/>
</dbReference>
<dbReference type="InterPro" id="IPR009012">
    <property type="entry name" value="GrpE_head"/>
</dbReference>
<organism evidence="14 15">
    <name type="scientific">Amylolactobacillus amylotrophicus DSM 20534</name>
    <dbReference type="NCBI Taxonomy" id="1423722"/>
    <lineage>
        <taxon>Bacteria</taxon>
        <taxon>Bacillati</taxon>
        <taxon>Bacillota</taxon>
        <taxon>Bacilli</taxon>
        <taxon>Lactobacillales</taxon>
        <taxon>Lactobacillaceae</taxon>
        <taxon>Amylolactobacillus</taxon>
    </lineage>
</organism>
<dbReference type="PANTHER" id="PTHR21237">
    <property type="entry name" value="GRPE PROTEIN"/>
    <property type="match status" value="1"/>
</dbReference>
<reference evidence="14 15" key="1">
    <citation type="journal article" date="2015" name="Genome Announc.">
        <title>Expanding the biotechnology potential of lactobacilli through comparative genomics of 213 strains and associated genera.</title>
        <authorList>
            <person name="Sun Z."/>
            <person name="Harris H.M."/>
            <person name="McCann A."/>
            <person name="Guo C."/>
            <person name="Argimon S."/>
            <person name="Zhang W."/>
            <person name="Yang X."/>
            <person name="Jeffery I.B."/>
            <person name="Cooney J.C."/>
            <person name="Kagawa T.F."/>
            <person name="Liu W."/>
            <person name="Song Y."/>
            <person name="Salvetti E."/>
            <person name="Wrobel A."/>
            <person name="Rasinkangas P."/>
            <person name="Parkhill J."/>
            <person name="Rea M.C."/>
            <person name="O'Sullivan O."/>
            <person name="Ritari J."/>
            <person name="Douillard F.P."/>
            <person name="Paul Ross R."/>
            <person name="Yang R."/>
            <person name="Briner A.E."/>
            <person name="Felis G.E."/>
            <person name="de Vos W.M."/>
            <person name="Barrangou R."/>
            <person name="Klaenhammer T.R."/>
            <person name="Caufield P.W."/>
            <person name="Cui Y."/>
            <person name="Zhang H."/>
            <person name="O'Toole P.W."/>
        </authorList>
    </citation>
    <scope>NUCLEOTIDE SEQUENCE [LARGE SCALE GENOMIC DNA]</scope>
    <source>
        <strain evidence="14 15">DSM 20534</strain>
    </source>
</reference>
<keyword evidence="4 10" id="KW-0963">Cytoplasm</keyword>
<evidence type="ECO:0000256" key="6">
    <source>
        <dbReference type="ARBA" id="ARBA00023186"/>
    </source>
</evidence>
<comment type="subunit">
    <text evidence="3 10">Homodimer.</text>
</comment>
<evidence type="ECO:0000256" key="7">
    <source>
        <dbReference type="ARBA" id="ARBA00053401"/>
    </source>
</evidence>
<evidence type="ECO:0000256" key="3">
    <source>
        <dbReference type="ARBA" id="ARBA00011738"/>
    </source>
</evidence>
<dbReference type="PRINTS" id="PR00773">
    <property type="entry name" value="GRPEPROTEIN"/>
</dbReference>
<dbReference type="GO" id="GO:0051082">
    <property type="term" value="F:unfolded protein binding"/>
    <property type="evidence" value="ECO:0007669"/>
    <property type="project" value="TreeGrafter"/>
</dbReference>
<dbReference type="GO" id="GO:0000774">
    <property type="term" value="F:adenyl-nucleotide exchange factor activity"/>
    <property type="evidence" value="ECO:0007669"/>
    <property type="project" value="InterPro"/>
</dbReference>
<dbReference type="SUPFAM" id="SSF58014">
    <property type="entry name" value="Coiled-coil domain of nucleotide exchange factor GrpE"/>
    <property type="match status" value="1"/>
</dbReference>
<dbReference type="EMBL" id="AZCV01000001">
    <property type="protein sequence ID" value="KRK38436.1"/>
    <property type="molecule type" value="Genomic_DNA"/>
</dbReference>
<dbReference type="NCBIfam" id="NF010738">
    <property type="entry name" value="PRK14140.1"/>
    <property type="match status" value="1"/>
</dbReference>
<dbReference type="GO" id="GO:0042803">
    <property type="term" value="F:protein homodimerization activity"/>
    <property type="evidence" value="ECO:0007669"/>
    <property type="project" value="InterPro"/>
</dbReference>
<keyword evidence="15" id="KW-1185">Reference proteome</keyword>
<evidence type="ECO:0000256" key="12">
    <source>
        <dbReference type="RuleBase" id="RU004478"/>
    </source>
</evidence>
<dbReference type="InterPro" id="IPR013805">
    <property type="entry name" value="GrpE_CC"/>
</dbReference>
<comment type="subcellular location">
    <subcellularLocation>
        <location evidence="1 10">Cytoplasm</location>
    </subcellularLocation>
</comment>
<feature type="compositionally biased region" description="Polar residues" evidence="13">
    <location>
        <begin position="19"/>
        <end position="35"/>
    </location>
</feature>
<protein>
    <recommendedName>
        <fullName evidence="8 10">Protein GrpE</fullName>
    </recommendedName>
    <alternativeName>
        <fullName evidence="9 10">HSP-70 cofactor</fullName>
    </alternativeName>
</protein>
<name>A0A0R1H3R2_9LACO</name>